<proteinExistence type="predicted"/>
<organism evidence="1">
    <name type="scientific">Fagus sylvatica</name>
    <name type="common">Beechnut</name>
    <dbReference type="NCBI Taxonomy" id="28930"/>
    <lineage>
        <taxon>Eukaryota</taxon>
        <taxon>Viridiplantae</taxon>
        <taxon>Streptophyta</taxon>
        <taxon>Embryophyta</taxon>
        <taxon>Tracheophyta</taxon>
        <taxon>Spermatophyta</taxon>
        <taxon>Magnoliopsida</taxon>
        <taxon>eudicotyledons</taxon>
        <taxon>Gunneridae</taxon>
        <taxon>Pentapetalae</taxon>
        <taxon>rosids</taxon>
        <taxon>fabids</taxon>
        <taxon>Fagales</taxon>
        <taxon>Fagaceae</taxon>
        <taxon>Fagus</taxon>
    </lineage>
</organism>
<dbReference type="PANTHER" id="PTHR38390:SF2">
    <property type="entry name" value="OS01G0103900 PROTEIN"/>
    <property type="match status" value="1"/>
</dbReference>
<accession>A0A2N9FN43</accession>
<dbReference type="EMBL" id="OIVN01001001">
    <property type="protein sequence ID" value="SPC88545.1"/>
    <property type="molecule type" value="Genomic_DNA"/>
</dbReference>
<reference evidence="1" key="1">
    <citation type="submission" date="2018-02" db="EMBL/GenBank/DDBJ databases">
        <authorList>
            <person name="Cohen D.B."/>
            <person name="Kent A.D."/>
        </authorList>
    </citation>
    <scope>NUCLEOTIDE SEQUENCE</scope>
</reference>
<protein>
    <submittedName>
        <fullName evidence="1">Uncharacterized protein</fullName>
    </submittedName>
</protein>
<dbReference type="PANTHER" id="PTHR38390">
    <property type="entry name" value="OS01G0103900 PROTEIN"/>
    <property type="match status" value="1"/>
</dbReference>
<dbReference type="AlphaFoldDB" id="A0A2N9FN43"/>
<gene>
    <name evidence="1" type="ORF">FSB_LOCUS16427</name>
</gene>
<evidence type="ECO:0000313" key="1">
    <source>
        <dbReference type="EMBL" id="SPC88545.1"/>
    </source>
</evidence>
<name>A0A2N9FN43_FAGSY</name>
<sequence length="555" mass="61811">MVQVCFVLDLRSLSPQLLRDVKQSLLQLANFYAISSSDSPTLRDRIGLCYVLKNHISSSDELKIAYSPSPRGNFNLRDFHHAVNNLPTDAFLPEINDPVSGDVRVLHGLVRQWIEDLKDDTEKPLQARFLFKNNLVGSVNQISCNLHVSVNKIIDGFSPCQTCRCHGMPLEDAIRNRIQGPSCPVTGHDLGTCNVIENSVKVGEKTLLFLPSFQSSMKFQQIALIDFHVIERINLGSLSEGSIMGGSYVVIPSASHEVEAASDDIDQSELNAQVFQGLCSALHSLDQGLVCSSNCNIKTMREVAFHCYYILQTSDNGPMLLRRLAGSEEVSCVPDLNRCVHSSVTKEIQNSIQASLLKIELKDYDPMLHERGFHQKLNSLVKESLKYGSVPPTFKEATSKPKLTQPDSSEEIVRSISGLDVELVEEESSQFNLMVEEKNAHITEEWEQLVVNEAPKLCSPACISKPKLDQSVLSPPSSNRQLDVKTSRILERLEVPRQLKTKAVSPINTSSGMMDTCVSMKKPLIPMQCIDATNQGLTTSQLMKPIFQRLKRKHK</sequence>